<evidence type="ECO:0000256" key="1">
    <source>
        <dbReference type="SAM" id="MobiDB-lite"/>
    </source>
</evidence>
<feature type="region of interest" description="Disordered" evidence="1">
    <location>
        <begin position="1"/>
        <end position="26"/>
    </location>
</feature>
<dbReference type="RefSeq" id="XP_062631337.1">
    <property type="nucleotide sequence ID" value="XM_062775353.1"/>
</dbReference>
<accession>A0AAF0YIM1</accession>
<dbReference type="EMBL" id="CP086719">
    <property type="protein sequence ID" value="WOO85311.1"/>
    <property type="molecule type" value="Genomic_DNA"/>
</dbReference>
<feature type="compositionally biased region" description="Polar residues" evidence="1">
    <location>
        <begin position="1"/>
        <end position="17"/>
    </location>
</feature>
<evidence type="ECO:0000313" key="3">
    <source>
        <dbReference type="Proteomes" id="UP000827549"/>
    </source>
</evidence>
<dbReference type="Proteomes" id="UP000827549">
    <property type="component" value="Chromosome 6"/>
</dbReference>
<reference evidence="2" key="1">
    <citation type="submission" date="2023-10" db="EMBL/GenBank/DDBJ databases">
        <authorList>
            <person name="Noh H."/>
        </authorList>
    </citation>
    <scope>NUCLEOTIDE SEQUENCE</scope>
    <source>
        <strain evidence="2">DUCC4014</strain>
    </source>
</reference>
<keyword evidence="3" id="KW-1185">Reference proteome</keyword>
<gene>
    <name evidence="2" type="ORF">LOC62_06G008812</name>
</gene>
<evidence type="ECO:0000313" key="2">
    <source>
        <dbReference type="EMBL" id="WOO85311.1"/>
    </source>
</evidence>
<name>A0AAF0YIM1_9TREE</name>
<dbReference type="GeneID" id="87811976"/>
<organism evidence="2 3">
    <name type="scientific">Vanrija pseudolonga</name>
    <dbReference type="NCBI Taxonomy" id="143232"/>
    <lineage>
        <taxon>Eukaryota</taxon>
        <taxon>Fungi</taxon>
        <taxon>Dikarya</taxon>
        <taxon>Basidiomycota</taxon>
        <taxon>Agaricomycotina</taxon>
        <taxon>Tremellomycetes</taxon>
        <taxon>Trichosporonales</taxon>
        <taxon>Trichosporonaceae</taxon>
        <taxon>Vanrija</taxon>
    </lineage>
</organism>
<protein>
    <submittedName>
        <fullName evidence="2">Uncharacterized protein</fullName>
    </submittedName>
</protein>
<dbReference type="AlphaFoldDB" id="A0AAF0YIM1"/>
<proteinExistence type="predicted"/>
<sequence>MAYGSVVQSAATTSPPSFQFADGGIGPTTDNTNLNGPVLAQAVYSKYGFYSATLSLASGVRSISHWVITMGLKVDARLGG</sequence>